<accession>A0ABX2EM99</accession>
<dbReference type="InterPro" id="IPR029056">
    <property type="entry name" value="Ribokinase-like"/>
</dbReference>
<keyword evidence="5" id="KW-1185">Reference proteome</keyword>
<comment type="caution">
    <text evidence="4">The sequence shown here is derived from an EMBL/GenBank/DDBJ whole genome shotgun (WGS) entry which is preliminary data.</text>
</comment>
<feature type="domain" description="Carbohydrate kinase PfkB" evidence="3">
    <location>
        <begin position="7"/>
        <end position="294"/>
    </location>
</feature>
<dbReference type="RefSeq" id="WP_173127391.1">
    <property type="nucleotide sequence ID" value="NZ_JABRWJ010000007.1"/>
</dbReference>
<keyword evidence="2 4" id="KW-0418">Kinase</keyword>
<dbReference type="Pfam" id="PF00294">
    <property type="entry name" value="PfkB"/>
    <property type="match status" value="1"/>
</dbReference>
<dbReference type="InterPro" id="IPR052562">
    <property type="entry name" value="Ketohexokinase-related"/>
</dbReference>
<sequence>MRASYDLLAIGDPCADLVLRAERLPGWDDKTRGESLGLFGGGTEANAACVAARLGWRVALFGRVGDDVYADFIVQDLHRHGVHTDHLQREVRAASSLAIVAVSPQGERAVLWLPPAAAPAQDTGRRRTIALADSRWAYTMPYALDALATLAADAAPSGTRIAVDLEAEGARSQPAEAWLQHCDIAFFNRNGFEAAAGAAPDAQRLQALCRTGRARTVVVTLGGDGALAFDRDDGFARCEAAAATPVDTTGAGDGFNASFLVARDRGAGLPAALAQASGVAARIVGRLGARTALHELQPGHAEAAGER</sequence>
<protein>
    <submittedName>
        <fullName evidence="4">Carbohydrate kinase family protein</fullName>
    </submittedName>
</protein>
<dbReference type="SUPFAM" id="SSF53613">
    <property type="entry name" value="Ribokinase-like"/>
    <property type="match status" value="1"/>
</dbReference>
<evidence type="ECO:0000256" key="1">
    <source>
        <dbReference type="ARBA" id="ARBA00022679"/>
    </source>
</evidence>
<proteinExistence type="predicted"/>
<evidence type="ECO:0000259" key="3">
    <source>
        <dbReference type="Pfam" id="PF00294"/>
    </source>
</evidence>
<evidence type="ECO:0000313" key="5">
    <source>
        <dbReference type="Proteomes" id="UP000737171"/>
    </source>
</evidence>
<keyword evidence="1" id="KW-0808">Transferase</keyword>
<evidence type="ECO:0000313" key="4">
    <source>
        <dbReference type="EMBL" id="NRF69777.1"/>
    </source>
</evidence>
<dbReference type="InterPro" id="IPR002139">
    <property type="entry name" value="Ribo/fructo_kinase"/>
</dbReference>
<organism evidence="4 5">
    <name type="scientific">Pseudaquabacterium terrae</name>
    <dbReference type="NCBI Taxonomy" id="2732868"/>
    <lineage>
        <taxon>Bacteria</taxon>
        <taxon>Pseudomonadati</taxon>
        <taxon>Pseudomonadota</taxon>
        <taxon>Betaproteobacteria</taxon>
        <taxon>Burkholderiales</taxon>
        <taxon>Sphaerotilaceae</taxon>
        <taxon>Pseudaquabacterium</taxon>
    </lineage>
</organism>
<dbReference type="PRINTS" id="PR00990">
    <property type="entry name" value="RIBOKINASE"/>
</dbReference>
<dbReference type="Proteomes" id="UP000737171">
    <property type="component" value="Unassembled WGS sequence"/>
</dbReference>
<dbReference type="GO" id="GO:0016301">
    <property type="term" value="F:kinase activity"/>
    <property type="evidence" value="ECO:0007669"/>
    <property type="project" value="UniProtKB-KW"/>
</dbReference>
<gene>
    <name evidence="4" type="ORF">HLB44_22485</name>
</gene>
<dbReference type="EMBL" id="JABRWJ010000007">
    <property type="protein sequence ID" value="NRF69777.1"/>
    <property type="molecule type" value="Genomic_DNA"/>
</dbReference>
<dbReference type="PANTHER" id="PTHR42774">
    <property type="entry name" value="PHOSPHOTRANSFERASE SYSTEM TRANSPORT PROTEIN"/>
    <property type="match status" value="1"/>
</dbReference>
<name>A0ABX2EM99_9BURK</name>
<dbReference type="Gene3D" id="3.40.1190.20">
    <property type="match status" value="1"/>
</dbReference>
<evidence type="ECO:0000256" key="2">
    <source>
        <dbReference type="ARBA" id="ARBA00022777"/>
    </source>
</evidence>
<reference evidence="4 5" key="1">
    <citation type="submission" date="2020-05" db="EMBL/GenBank/DDBJ databases">
        <title>Aquincola sp. isolate from soil.</title>
        <authorList>
            <person name="Han J."/>
            <person name="Kim D.-U."/>
        </authorList>
    </citation>
    <scope>NUCLEOTIDE SEQUENCE [LARGE SCALE GENOMIC DNA]</scope>
    <source>
        <strain evidence="4 5">S2</strain>
    </source>
</reference>
<dbReference type="InterPro" id="IPR011611">
    <property type="entry name" value="PfkB_dom"/>
</dbReference>
<dbReference type="PANTHER" id="PTHR42774:SF3">
    <property type="entry name" value="KETOHEXOKINASE"/>
    <property type="match status" value="1"/>
</dbReference>